<gene>
    <name evidence="2" type="ORF">PCE31107_00134</name>
</gene>
<name>A0A5E4REJ5_9BURK</name>
<dbReference type="InterPro" id="IPR025504">
    <property type="entry name" value="GLUCM_C"/>
</dbReference>
<dbReference type="Proteomes" id="UP000396788">
    <property type="component" value="Unassembled WGS sequence"/>
</dbReference>
<evidence type="ECO:0000313" key="3">
    <source>
        <dbReference type="Proteomes" id="UP000396788"/>
    </source>
</evidence>
<dbReference type="AlphaFoldDB" id="A0A5E4REJ5"/>
<protein>
    <recommendedName>
        <fullName evidence="1">D-glutamate cyclase-like C-terminal domain-containing protein</fullName>
    </recommendedName>
</protein>
<sequence>MTPLPNQITGERIDRLMTVEIRPMSGGLPPGYVVPMYAICRSHHGEPLSSLAARRLADVLSHGDTVFIATGAGTAPKLPQGETDGPVGAAVLARALMLGYGARIVMVTEEAHSAPVEAVANLVNADLPDCAPIQTVCFPLGKSGGERYAQALMNTHRPRAVIFVERDGPNVEGFFHGVRGDCRHPDDVGHVYLLADMARKAGALSIGIGDGGNEVGFGAVRDAITAAHPYGGRSLAGHASGVVTVTATDVVVSASVSNWGAYAVAAALAWQSNRPELLHSPASEFQLIDATVKAGARDGATSLAEAAVDGIDWEGHAAFVALLRSVISVNR</sequence>
<evidence type="ECO:0000259" key="1">
    <source>
        <dbReference type="Pfam" id="PF14336"/>
    </source>
</evidence>
<accession>A0A5E4REJ5</accession>
<dbReference type="RefSeq" id="WP_150605885.1">
    <property type="nucleotide sequence ID" value="NZ_CABPRY010000001.1"/>
</dbReference>
<dbReference type="Pfam" id="PF14336">
    <property type="entry name" value="GLUCM-like_C"/>
    <property type="match status" value="1"/>
</dbReference>
<proteinExistence type="predicted"/>
<dbReference type="PANTHER" id="PTHR32022:SF10">
    <property type="entry name" value="D-GLUTAMATE CYCLASE, MITOCHONDRIAL"/>
    <property type="match status" value="1"/>
</dbReference>
<evidence type="ECO:0000313" key="2">
    <source>
        <dbReference type="EMBL" id="VVD61607.1"/>
    </source>
</evidence>
<dbReference type="Gene3D" id="3.90.1640.20">
    <property type="entry name" value="TON_0340"/>
    <property type="match status" value="1"/>
</dbReference>
<reference evidence="2 3" key="1">
    <citation type="submission" date="2019-08" db="EMBL/GenBank/DDBJ databases">
        <authorList>
            <person name="Peeters C."/>
        </authorList>
    </citation>
    <scope>NUCLEOTIDE SEQUENCE [LARGE SCALE GENOMIC DNA]</scope>
    <source>
        <strain evidence="2 3">LMG 31107</strain>
    </source>
</reference>
<dbReference type="PANTHER" id="PTHR32022">
    <property type="entry name" value="D-GLUTAMATE CYCLASE, MITOCHONDRIAL"/>
    <property type="match status" value="1"/>
</dbReference>
<dbReference type="EMBL" id="CABPRY010000001">
    <property type="protein sequence ID" value="VVD61607.1"/>
    <property type="molecule type" value="Genomic_DNA"/>
</dbReference>
<organism evidence="2 3">
    <name type="scientific">Pandoraea cepalis</name>
    <dbReference type="NCBI Taxonomy" id="2508294"/>
    <lineage>
        <taxon>Bacteria</taxon>
        <taxon>Pseudomonadati</taxon>
        <taxon>Pseudomonadota</taxon>
        <taxon>Betaproteobacteria</taxon>
        <taxon>Burkholderiales</taxon>
        <taxon>Burkholderiaceae</taxon>
        <taxon>Pandoraea</taxon>
    </lineage>
</organism>
<feature type="domain" description="D-glutamate cyclase-like C-terminal" evidence="1">
    <location>
        <begin position="55"/>
        <end position="324"/>
    </location>
</feature>